<feature type="non-terminal residue" evidence="2">
    <location>
        <position position="1"/>
    </location>
</feature>
<evidence type="ECO:0000313" key="2">
    <source>
        <dbReference type="EMBL" id="ORZ01904.1"/>
    </source>
</evidence>
<dbReference type="CDD" id="cd00167">
    <property type="entry name" value="SANT"/>
    <property type="match status" value="1"/>
</dbReference>
<feature type="domain" description="Myb-like" evidence="1">
    <location>
        <begin position="49"/>
        <end position="99"/>
    </location>
</feature>
<dbReference type="Gene3D" id="1.10.10.60">
    <property type="entry name" value="Homeodomain-like"/>
    <property type="match status" value="2"/>
</dbReference>
<organism evidence="2 3">
    <name type="scientific">Absidia repens</name>
    <dbReference type="NCBI Taxonomy" id="90262"/>
    <lineage>
        <taxon>Eukaryota</taxon>
        <taxon>Fungi</taxon>
        <taxon>Fungi incertae sedis</taxon>
        <taxon>Mucoromycota</taxon>
        <taxon>Mucoromycotina</taxon>
        <taxon>Mucoromycetes</taxon>
        <taxon>Mucorales</taxon>
        <taxon>Cunninghamellaceae</taxon>
        <taxon>Absidia</taxon>
    </lineage>
</organism>
<dbReference type="SUPFAM" id="SSF46689">
    <property type="entry name" value="Homeodomain-like"/>
    <property type="match status" value="1"/>
</dbReference>
<feature type="domain" description="Myb-like" evidence="1">
    <location>
        <begin position="1"/>
        <end position="48"/>
    </location>
</feature>
<protein>
    <recommendedName>
        <fullName evidence="1">Myb-like domain-containing protein</fullName>
    </recommendedName>
</protein>
<comment type="caution">
    <text evidence="2">The sequence shown here is derived from an EMBL/GenBank/DDBJ whole genome shotgun (WGS) entry which is preliminary data.</text>
</comment>
<keyword evidence="3" id="KW-1185">Reference proteome</keyword>
<feature type="non-terminal residue" evidence="2">
    <location>
        <position position="99"/>
    </location>
</feature>
<evidence type="ECO:0000313" key="3">
    <source>
        <dbReference type="Proteomes" id="UP000193560"/>
    </source>
</evidence>
<dbReference type="InterPro" id="IPR001005">
    <property type="entry name" value="SANT/Myb"/>
</dbReference>
<reference evidence="2 3" key="1">
    <citation type="submission" date="2016-07" db="EMBL/GenBank/DDBJ databases">
        <title>Pervasive Adenine N6-methylation of Active Genes in Fungi.</title>
        <authorList>
            <consortium name="DOE Joint Genome Institute"/>
            <person name="Mondo S.J."/>
            <person name="Dannebaum R.O."/>
            <person name="Kuo R.C."/>
            <person name="Labutti K."/>
            <person name="Haridas S."/>
            <person name="Kuo A."/>
            <person name="Salamov A."/>
            <person name="Ahrendt S.R."/>
            <person name="Lipzen A."/>
            <person name="Sullivan W."/>
            <person name="Andreopoulos W.B."/>
            <person name="Clum A."/>
            <person name="Lindquist E."/>
            <person name="Daum C."/>
            <person name="Ramamoorthy G.K."/>
            <person name="Gryganskyi A."/>
            <person name="Culley D."/>
            <person name="Magnuson J.K."/>
            <person name="James T.Y."/>
            <person name="O'Malley M.A."/>
            <person name="Stajich J.E."/>
            <person name="Spatafora J.W."/>
            <person name="Visel A."/>
            <person name="Grigoriev I.V."/>
        </authorList>
    </citation>
    <scope>NUCLEOTIDE SEQUENCE [LARGE SCALE GENOMIC DNA]</scope>
    <source>
        <strain evidence="2 3">NRRL 1336</strain>
    </source>
</reference>
<evidence type="ECO:0000259" key="1">
    <source>
        <dbReference type="PROSITE" id="PS50090"/>
    </source>
</evidence>
<dbReference type="PROSITE" id="PS50090">
    <property type="entry name" value="MYB_LIKE"/>
    <property type="match status" value="2"/>
</dbReference>
<dbReference type="AlphaFoldDB" id="A0A1X2HR27"/>
<proteinExistence type="predicted"/>
<gene>
    <name evidence="2" type="ORF">BCR42DRAFT_303998</name>
</gene>
<dbReference type="Proteomes" id="UP000193560">
    <property type="component" value="Unassembled WGS sequence"/>
</dbReference>
<dbReference type="STRING" id="90262.A0A1X2HR27"/>
<name>A0A1X2HR27_9FUNG</name>
<dbReference type="InterPro" id="IPR009057">
    <property type="entry name" value="Homeodomain-like_sf"/>
</dbReference>
<dbReference type="OrthoDB" id="2143914at2759"/>
<accession>A0A1X2HR27</accession>
<sequence>QTRTPWSSEEDFLLQKGYQQGLSWAMISATYLPHRSRGCCWGRFKTLQAKALEQREWSDPEDRLLLLAVKKHAKLFKHAWKSVAQDLGQRSWRECEARS</sequence>
<dbReference type="EMBL" id="MCGE01000056">
    <property type="protein sequence ID" value="ORZ01904.1"/>
    <property type="molecule type" value="Genomic_DNA"/>
</dbReference>